<dbReference type="SUPFAM" id="SSF53448">
    <property type="entry name" value="Nucleotide-diphospho-sugar transferases"/>
    <property type="match status" value="1"/>
</dbReference>
<evidence type="ECO:0000259" key="3">
    <source>
        <dbReference type="Pfam" id="PF00535"/>
    </source>
</evidence>
<dbReference type="Pfam" id="PF00535">
    <property type="entry name" value="Glycos_transf_2"/>
    <property type="match status" value="1"/>
</dbReference>
<name>A0A0R2CU02_9LACO</name>
<dbReference type="OrthoDB" id="396512at2"/>
<dbReference type="Gene3D" id="3.90.550.10">
    <property type="entry name" value="Spore Coat Polysaccharide Biosynthesis Protein SpsA, Chain A"/>
    <property type="match status" value="1"/>
</dbReference>
<protein>
    <submittedName>
        <fullName evidence="4">Glycosyltransferase</fullName>
    </submittedName>
</protein>
<proteinExistence type="predicted"/>
<comment type="caution">
    <text evidence="4">The sequence shown here is derived from an EMBL/GenBank/DDBJ whole genome shotgun (WGS) entry which is preliminary data.</text>
</comment>
<keyword evidence="5" id="KW-1185">Reference proteome</keyword>
<dbReference type="PANTHER" id="PTHR22916">
    <property type="entry name" value="GLYCOSYLTRANSFERASE"/>
    <property type="match status" value="1"/>
</dbReference>
<reference evidence="4 5" key="1">
    <citation type="journal article" date="2015" name="Genome Announc.">
        <title>Expanding the biotechnology potential of lactobacilli through comparative genomics of 213 strains and associated genera.</title>
        <authorList>
            <person name="Sun Z."/>
            <person name="Harris H.M."/>
            <person name="McCann A."/>
            <person name="Guo C."/>
            <person name="Argimon S."/>
            <person name="Zhang W."/>
            <person name="Yang X."/>
            <person name="Jeffery I.B."/>
            <person name="Cooney J.C."/>
            <person name="Kagawa T.F."/>
            <person name="Liu W."/>
            <person name="Song Y."/>
            <person name="Salvetti E."/>
            <person name="Wrobel A."/>
            <person name="Rasinkangas P."/>
            <person name="Parkhill J."/>
            <person name="Rea M.C."/>
            <person name="O'Sullivan O."/>
            <person name="Ritari J."/>
            <person name="Douillard F.P."/>
            <person name="Paul Ross R."/>
            <person name="Yang R."/>
            <person name="Briner A.E."/>
            <person name="Felis G.E."/>
            <person name="de Vos W.M."/>
            <person name="Barrangou R."/>
            <person name="Klaenhammer T.R."/>
            <person name="Caufield P.W."/>
            <person name="Cui Y."/>
            <person name="Zhang H."/>
            <person name="O'Toole P.W."/>
        </authorList>
    </citation>
    <scope>NUCLEOTIDE SEQUENCE [LARGE SCALE GENOMIC DNA]</scope>
    <source>
        <strain evidence="4 5">DSM 21051</strain>
    </source>
</reference>
<dbReference type="STRING" id="1423725.FC19_GL000145"/>
<sequence length="334" mass="39241">MENIEISVIVPVYNVEYYIHNCVKSILNQTFKDFELLLIDDGSTDNSGKICDRYAKRYSTVKVFHKVNGGLSDARNYGMKLAKGKYFVFIDSDDFVELNYLEVLFNLVKKYNVQMACLNSVREYKSDFNLVGKYIDSNNIEGVIDKKKALKKMLIRDGFGVNAWAKIYSKKLFKDVEYPKGKLYEDLQTVPYLVAKCDKVAFSSLKLYHYVKRNNSILNRQLTNTDLTLISYLSILGEYLEKNFPDLIEAFEYRYVSDVLKVLINRAVFLENYHEVLERIFMQNVIFWKNANFNVFLSKREKIQIYVAKNFPRLYKNIIKIVIYSIKVKNNYKS</sequence>
<evidence type="ECO:0000313" key="5">
    <source>
        <dbReference type="Proteomes" id="UP000051015"/>
    </source>
</evidence>
<dbReference type="InterPro" id="IPR029044">
    <property type="entry name" value="Nucleotide-diphossugar_trans"/>
</dbReference>
<dbReference type="InterPro" id="IPR001173">
    <property type="entry name" value="Glyco_trans_2-like"/>
</dbReference>
<dbReference type="CDD" id="cd00761">
    <property type="entry name" value="Glyco_tranf_GTA_type"/>
    <property type="match status" value="1"/>
</dbReference>
<gene>
    <name evidence="4" type="ORF">FC19_GL000145</name>
</gene>
<evidence type="ECO:0000256" key="2">
    <source>
        <dbReference type="ARBA" id="ARBA00022679"/>
    </source>
</evidence>
<keyword evidence="2 4" id="KW-0808">Transferase</keyword>
<dbReference type="EMBL" id="AYZD01000035">
    <property type="protein sequence ID" value="KRM94885.1"/>
    <property type="molecule type" value="Genomic_DNA"/>
</dbReference>
<dbReference type="PANTHER" id="PTHR22916:SF51">
    <property type="entry name" value="GLYCOSYLTRANSFERASE EPSH-RELATED"/>
    <property type="match status" value="1"/>
</dbReference>
<organism evidence="4 5">
    <name type="scientific">Liquorilactobacillus aquaticus DSM 21051</name>
    <dbReference type="NCBI Taxonomy" id="1423725"/>
    <lineage>
        <taxon>Bacteria</taxon>
        <taxon>Bacillati</taxon>
        <taxon>Bacillota</taxon>
        <taxon>Bacilli</taxon>
        <taxon>Lactobacillales</taxon>
        <taxon>Lactobacillaceae</taxon>
        <taxon>Liquorilactobacillus</taxon>
    </lineage>
</organism>
<evidence type="ECO:0000313" key="4">
    <source>
        <dbReference type="EMBL" id="KRM94885.1"/>
    </source>
</evidence>
<dbReference type="PATRIC" id="fig|1423725.3.peg.148"/>
<dbReference type="RefSeq" id="WP_057877019.1">
    <property type="nucleotide sequence ID" value="NZ_AYZD01000035.1"/>
</dbReference>
<feature type="domain" description="Glycosyltransferase 2-like" evidence="3">
    <location>
        <begin position="7"/>
        <end position="159"/>
    </location>
</feature>
<keyword evidence="1" id="KW-0328">Glycosyltransferase</keyword>
<accession>A0A0R2CU02</accession>
<dbReference type="Proteomes" id="UP000051015">
    <property type="component" value="Unassembled WGS sequence"/>
</dbReference>
<evidence type="ECO:0000256" key="1">
    <source>
        <dbReference type="ARBA" id="ARBA00022676"/>
    </source>
</evidence>
<dbReference type="GO" id="GO:0016757">
    <property type="term" value="F:glycosyltransferase activity"/>
    <property type="evidence" value="ECO:0007669"/>
    <property type="project" value="UniProtKB-KW"/>
</dbReference>
<dbReference type="AlphaFoldDB" id="A0A0R2CU02"/>